<dbReference type="InterPro" id="IPR045865">
    <property type="entry name" value="ACT-like_dom_sf"/>
</dbReference>
<dbReference type="EC" id="4.3.1.19" evidence="13"/>
<dbReference type="InterPro" id="IPR001721">
    <property type="entry name" value="TD_ACT-like"/>
</dbReference>
<gene>
    <name evidence="13" type="primary">ilvA</name>
    <name evidence="15" type="ORF">DFR42_105252</name>
</gene>
<feature type="domain" description="ACT-like" evidence="14">
    <location>
        <begin position="337"/>
        <end position="408"/>
    </location>
</feature>
<dbReference type="InterPro" id="IPR000634">
    <property type="entry name" value="Ser/Thr_deHydtase_PyrdxlP-BS"/>
</dbReference>
<sequence length="511" mass="56511">MSTDYLKKILTARVYDVAFETPLEYATSLSARMDNRIYFKREDMQSVFSFKLRGAYNKIAHLTAAQLKRGVICASAGNHAQGVALSARKKGCKAVIVMPTTTPPVKIDAVRAHGGDLVEIILFGDSYTDAYGHALELEKKRKLTFVHPFDDPDVIAGQGTVGMEILRQHSEPIHAIFVAIGGGGLISGVAAYVKAVRPDIKIIGVQTTDSDAMARSLKAGKRVTLNDVGLFSDGTAVKLVGEETFRLAKLYVDEVITVDTDAVCAAIKDVFQDTRSILEPAGALAVAGCKAYIERAKSDKKPLKNEALVTIACGANMNFDRLRFVAERAEVGEAREAVFAVTIPEERGSFRRFCELIGARNVTEFNYRISDEKAAHIFVGIQVHDKLESGKIAKNFEKHGFATLDLTHDELAKLHIRHLVGGKSSLAKDELLYRFEFPERPGALGRFLNSMAPNWNISLFHYRNHGADYGRTLVGLQVPKKEMKAFREFLATLGYRYWDESKNPVYQLFLG</sequence>
<dbReference type="AlphaFoldDB" id="A0A318J4K3"/>
<dbReference type="Pfam" id="PF00291">
    <property type="entry name" value="PALP"/>
    <property type="match status" value="1"/>
</dbReference>
<evidence type="ECO:0000256" key="11">
    <source>
        <dbReference type="ARBA" id="ARBA00023304"/>
    </source>
</evidence>
<dbReference type="EMBL" id="QJKB01000005">
    <property type="protein sequence ID" value="PXX42594.1"/>
    <property type="molecule type" value="Genomic_DNA"/>
</dbReference>
<evidence type="ECO:0000256" key="9">
    <source>
        <dbReference type="ARBA" id="ARBA00022898"/>
    </source>
</evidence>
<dbReference type="InterPro" id="IPR005787">
    <property type="entry name" value="Thr_deHydtase_biosynth"/>
</dbReference>
<dbReference type="CDD" id="cd04907">
    <property type="entry name" value="ACT_ThrD-I_2"/>
    <property type="match status" value="1"/>
</dbReference>
<dbReference type="GO" id="GO:0009097">
    <property type="term" value="P:isoleucine biosynthetic process"/>
    <property type="evidence" value="ECO:0007669"/>
    <property type="project" value="UniProtKB-UniRule"/>
</dbReference>
<comment type="catalytic activity">
    <reaction evidence="1 13">
        <text>L-threonine = 2-oxobutanoate + NH4(+)</text>
        <dbReference type="Rhea" id="RHEA:22108"/>
        <dbReference type="ChEBI" id="CHEBI:16763"/>
        <dbReference type="ChEBI" id="CHEBI:28938"/>
        <dbReference type="ChEBI" id="CHEBI:57926"/>
        <dbReference type="EC" id="4.3.1.19"/>
    </reaction>
</comment>
<dbReference type="Gene3D" id="3.40.50.1100">
    <property type="match status" value="2"/>
</dbReference>
<dbReference type="NCBIfam" id="NF009130">
    <property type="entry name" value="PRK12483.1"/>
    <property type="match status" value="1"/>
</dbReference>
<evidence type="ECO:0000256" key="1">
    <source>
        <dbReference type="ARBA" id="ARBA00001274"/>
    </source>
</evidence>
<dbReference type="OrthoDB" id="9811476at2"/>
<comment type="similarity">
    <text evidence="4 13">Belongs to the serine/threonine dehydratase family.</text>
</comment>
<evidence type="ECO:0000256" key="2">
    <source>
        <dbReference type="ARBA" id="ARBA00001933"/>
    </source>
</evidence>
<evidence type="ECO:0000256" key="6">
    <source>
        <dbReference type="ARBA" id="ARBA00022605"/>
    </source>
</evidence>
<accession>A0A318J4K3</accession>
<evidence type="ECO:0000256" key="3">
    <source>
        <dbReference type="ARBA" id="ARBA00004810"/>
    </source>
</evidence>
<dbReference type="InterPro" id="IPR001926">
    <property type="entry name" value="TrpB-like_PALP"/>
</dbReference>
<dbReference type="Gene3D" id="3.40.1020.10">
    <property type="entry name" value="Biosynthetic Threonine Deaminase, Domain 3"/>
    <property type="match status" value="1"/>
</dbReference>
<dbReference type="PANTHER" id="PTHR48078:SF11">
    <property type="entry name" value="THREONINE DEHYDRATASE, MITOCHONDRIAL"/>
    <property type="match status" value="1"/>
</dbReference>
<dbReference type="InterPro" id="IPR050147">
    <property type="entry name" value="Ser/Thr_Dehydratase"/>
</dbReference>
<dbReference type="UniPathway" id="UPA00047">
    <property type="reaction ID" value="UER00054"/>
</dbReference>
<evidence type="ECO:0000256" key="8">
    <source>
        <dbReference type="ARBA" id="ARBA00022737"/>
    </source>
</evidence>
<comment type="subunit">
    <text evidence="5 13">Homotetramer.</text>
</comment>
<evidence type="ECO:0000259" key="14">
    <source>
        <dbReference type="PROSITE" id="PS51672"/>
    </source>
</evidence>
<comment type="function">
    <text evidence="12 13">Catalyzes the anaerobic formation of alpha-ketobutyrate and ammonia from threonine in a two-step reaction. The first step involved a dehydration of threonine and a production of enamine intermediates (aminocrotonate), which tautomerizes to its imine form (iminobutyrate). Both intermediates are unstable and short-lived. The second step is the nonenzymatic hydrolysis of the enamine/imine intermediates to form 2-ketobutyrate and free ammonia. In the low water environment of the cell, the second step is accelerated by RidA.</text>
</comment>
<dbReference type="FunFam" id="3.40.1020.10:FF:000001">
    <property type="entry name" value="L-threonine dehydratase"/>
    <property type="match status" value="1"/>
</dbReference>
<dbReference type="GO" id="GO:0006565">
    <property type="term" value="P:L-serine catabolic process"/>
    <property type="evidence" value="ECO:0007669"/>
    <property type="project" value="TreeGrafter"/>
</dbReference>
<evidence type="ECO:0000256" key="5">
    <source>
        <dbReference type="ARBA" id="ARBA00011881"/>
    </source>
</evidence>
<evidence type="ECO:0000313" key="16">
    <source>
        <dbReference type="Proteomes" id="UP000247792"/>
    </source>
</evidence>
<comment type="pathway">
    <text evidence="3 13">Amino-acid biosynthesis; L-isoleucine biosynthesis; 2-oxobutanoate from L-threonine: step 1/1.</text>
</comment>
<keyword evidence="11 13" id="KW-0100">Branched-chain amino acid biosynthesis</keyword>
<dbReference type="Proteomes" id="UP000247792">
    <property type="component" value="Unassembled WGS sequence"/>
</dbReference>
<keyword evidence="16" id="KW-1185">Reference proteome</keyword>
<dbReference type="SUPFAM" id="SSF55021">
    <property type="entry name" value="ACT-like"/>
    <property type="match status" value="1"/>
</dbReference>
<evidence type="ECO:0000256" key="7">
    <source>
        <dbReference type="ARBA" id="ARBA00022624"/>
    </source>
</evidence>
<dbReference type="GO" id="GO:0030170">
    <property type="term" value="F:pyridoxal phosphate binding"/>
    <property type="evidence" value="ECO:0007669"/>
    <property type="project" value="InterPro"/>
</dbReference>
<dbReference type="FunFam" id="3.40.50.1100:FF:000008">
    <property type="entry name" value="L-threonine dehydratase"/>
    <property type="match status" value="1"/>
</dbReference>
<dbReference type="InterPro" id="IPR036052">
    <property type="entry name" value="TrpB-like_PALP_sf"/>
</dbReference>
<proteinExistence type="inferred from homology"/>
<reference evidence="15 16" key="1">
    <citation type="submission" date="2018-05" db="EMBL/GenBank/DDBJ databases">
        <title>Genomic Encyclopedia of Type Strains, Phase IV (KMG-IV): sequencing the most valuable type-strain genomes for metagenomic binning, comparative biology and taxonomic classification.</title>
        <authorList>
            <person name="Goeker M."/>
        </authorList>
    </citation>
    <scope>NUCLEOTIDE SEQUENCE [LARGE SCALE GENOMIC DNA]</scope>
    <source>
        <strain evidence="15 16">DSM 19792</strain>
    </source>
</reference>
<keyword evidence="7 13" id="KW-0412">Isoleucine biosynthesis</keyword>
<dbReference type="PANTHER" id="PTHR48078">
    <property type="entry name" value="THREONINE DEHYDRATASE, MITOCHONDRIAL-RELATED"/>
    <property type="match status" value="1"/>
</dbReference>
<evidence type="ECO:0000256" key="10">
    <source>
        <dbReference type="ARBA" id="ARBA00023239"/>
    </source>
</evidence>
<protein>
    <recommendedName>
        <fullName evidence="13">L-threonine dehydratase</fullName>
        <ecNumber evidence="13">4.3.1.19</ecNumber>
    </recommendedName>
    <alternativeName>
        <fullName evidence="13">Threonine deaminase</fullName>
    </alternativeName>
</protein>
<evidence type="ECO:0000256" key="13">
    <source>
        <dbReference type="RuleBase" id="RU362012"/>
    </source>
</evidence>
<keyword evidence="6 13" id="KW-0028">Amino-acid biosynthesis</keyword>
<dbReference type="InterPro" id="IPR038110">
    <property type="entry name" value="TD_ACT-like_sf"/>
</dbReference>
<comment type="cofactor">
    <cofactor evidence="2 13">
        <name>pyridoxal 5'-phosphate</name>
        <dbReference type="ChEBI" id="CHEBI:597326"/>
    </cofactor>
</comment>
<dbReference type="GO" id="GO:0003941">
    <property type="term" value="F:L-serine ammonia-lyase activity"/>
    <property type="evidence" value="ECO:0007669"/>
    <property type="project" value="TreeGrafter"/>
</dbReference>
<keyword evidence="9 13" id="KW-0663">Pyridoxal phosphate</keyword>
<dbReference type="SUPFAM" id="SSF53686">
    <property type="entry name" value="Tryptophan synthase beta subunit-like PLP-dependent enzymes"/>
    <property type="match status" value="1"/>
</dbReference>
<dbReference type="NCBIfam" id="NF006674">
    <property type="entry name" value="PRK09224.1"/>
    <property type="match status" value="1"/>
</dbReference>
<name>A0A318J4K3_9BURK</name>
<dbReference type="CDD" id="cd01562">
    <property type="entry name" value="Thr-dehyd"/>
    <property type="match status" value="1"/>
</dbReference>
<evidence type="ECO:0000313" key="15">
    <source>
        <dbReference type="EMBL" id="PXX42594.1"/>
    </source>
</evidence>
<dbReference type="NCBIfam" id="TIGR01124">
    <property type="entry name" value="ilvA_2Cterm"/>
    <property type="match status" value="1"/>
</dbReference>
<organism evidence="15 16">
    <name type="scientific">Undibacterium pigrum</name>
    <dbReference type="NCBI Taxonomy" id="401470"/>
    <lineage>
        <taxon>Bacteria</taxon>
        <taxon>Pseudomonadati</taxon>
        <taxon>Pseudomonadota</taxon>
        <taxon>Betaproteobacteria</taxon>
        <taxon>Burkholderiales</taxon>
        <taxon>Oxalobacteraceae</taxon>
        <taxon>Undibacterium</taxon>
    </lineage>
</organism>
<dbReference type="Pfam" id="PF00585">
    <property type="entry name" value="Thr_dehydrat_C"/>
    <property type="match status" value="2"/>
</dbReference>
<dbReference type="GO" id="GO:0004794">
    <property type="term" value="F:threonine deaminase activity"/>
    <property type="evidence" value="ECO:0007669"/>
    <property type="project" value="UniProtKB-UniRule"/>
</dbReference>
<dbReference type="CDD" id="cd04906">
    <property type="entry name" value="ACT_ThrD-I_1"/>
    <property type="match status" value="1"/>
</dbReference>
<dbReference type="PROSITE" id="PS00165">
    <property type="entry name" value="DEHYDRATASE_SER_THR"/>
    <property type="match status" value="1"/>
</dbReference>
<dbReference type="PROSITE" id="PS51672">
    <property type="entry name" value="ACT_LIKE"/>
    <property type="match status" value="2"/>
</dbReference>
<comment type="caution">
    <text evidence="15">The sequence shown here is derived from an EMBL/GenBank/DDBJ whole genome shotgun (WGS) entry which is preliminary data.</text>
</comment>
<feature type="domain" description="ACT-like" evidence="14">
    <location>
        <begin position="431"/>
        <end position="502"/>
    </location>
</feature>
<evidence type="ECO:0000256" key="12">
    <source>
        <dbReference type="ARBA" id="ARBA00025527"/>
    </source>
</evidence>
<evidence type="ECO:0000256" key="4">
    <source>
        <dbReference type="ARBA" id="ARBA00010869"/>
    </source>
</evidence>
<dbReference type="GO" id="GO:0006567">
    <property type="term" value="P:L-threonine catabolic process"/>
    <property type="evidence" value="ECO:0007669"/>
    <property type="project" value="TreeGrafter"/>
</dbReference>
<keyword evidence="10 13" id="KW-0456">Lyase</keyword>
<keyword evidence="8" id="KW-0677">Repeat</keyword>